<evidence type="ECO:0008006" key="3">
    <source>
        <dbReference type="Google" id="ProtNLM"/>
    </source>
</evidence>
<sequence length="149" mass="17176">MVHVFGWMEDACSGEKPPYKKIAAKGTAFIESIRGQKASGDFVKPKAKWLSEYRNMIKDVKMKKGEPYTEYRVIFNKGVTYRGQPLEEYKFSFIPESSGGENVLKFAPTATIPTIMPNFQTRTMEYWGEMEKRGATYNPKNKTVTCEFW</sequence>
<organism evidence="1 2">
    <name type="scientific">Psychrobacter pocilloporae</name>
    <dbReference type="NCBI Taxonomy" id="1775882"/>
    <lineage>
        <taxon>Bacteria</taxon>
        <taxon>Pseudomonadati</taxon>
        <taxon>Pseudomonadota</taxon>
        <taxon>Gammaproteobacteria</taxon>
        <taxon>Moraxellales</taxon>
        <taxon>Moraxellaceae</taxon>
        <taxon>Psychrobacter</taxon>
    </lineage>
</organism>
<gene>
    <name evidence="1" type="ORF">CUR83_08115</name>
</gene>
<dbReference type="EMBL" id="PGFT01000001">
    <property type="protein sequence ID" value="MDH4905024.1"/>
    <property type="molecule type" value="Genomic_DNA"/>
</dbReference>
<comment type="caution">
    <text evidence="1">The sequence shown here is derived from an EMBL/GenBank/DDBJ whole genome shotgun (WGS) entry which is preliminary data.</text>
</comment>
<reference evidence="1 2" key="1">
    <citation type="submission" date="2017-11" db="EMBL/GenBank/DDBJ databases">
        <title>Whole genome sequencing of Psychrobacter pocilloporae S6-60T(=JCM 31058T=LMG 29157T).</title>
        <authorList>
            <person name="Das S.K."/>
        </authorList>
    </citation>
    <scope>NUCLEOTIDE SEQUENCE [LARGE SCALE GENOMIC DNA]</scope>
    <source>
        <strain evidence="1 2">S6-60</strain>
    </source>
</reference>
<accession>A0ABT6IT65</accession>
<keyword evidence="2" id="KW-1185">Reference proteome</keyword>
<dbReference type="Proteomes" id="UP001243298">
    <property type="component" value="Unassembled WGS sequence"/>
</dbReference>
<name>A0ABT6IT65_9GAMM</name>
<evidence type="ECO:0000313" key="1">
    <source>
        <dbReference type="EMBL" id="MDH4905024.1"/>
    </source>
</evidence>
<evidence type="ECO:0000313" key="2">
    <source>
        <dbReference type="Proteomes" id="UP001243298"/>
    </source>
</evidence>
<protein>
    <recommendedName>
        <fullName evidence="3">Tox-REase-5 domain-containing protein</fullName>
    </recommendedName>
</protein>
<proteinExistence type="predicted"/>